<gene>
    <name evidence="2" type="ORF">FPZ08_13875</name>
</gene>
<feature type="region of interest" description="Disordered" evidence="1">
    <location>
        <begin position="1"/>
        <end position="25"/>
    </location>
</feature>
<keyword evidence="3" id="KW-1185">Reference proteome</keyword>
<protein>
    <submittedName>
        <fullName evidence="2">DUF317 domain-containing protein</fullName>
    </submittedName>
</protein>
<accession>A0A5B8M0V9</accession>
<evidence type="ECO:0000313" key="2">
    <source>
        <dbReference type="EMBL" id="QDZ13310.1"/>
    </source>
</evidence>
<organism evidence="2 3">
    <name type="scientific">Devosia ginsengisoli</name>
    <dbReference type="NCBI Taxonomy" id="400770"/>
    <lineage>
        <taxon>Bacteria</taxon>
        <taxon>Pseudomonadati</taxon>
        <taxon>Pseudomonadota</taxon>
        <taxon>Alphaproteobacteria</taxon>
        <taxon>Hyphomicrobiales</taxon>
        <taxon>Devosiaceae</taxon>
        <taxon>Devosia</taxon>
    </lineage>
</organism>
<dbReference type="Proteomes" id="UP000315364">
    <property type="component" value="Chromosome"/>
</dbReference>
<dbReference type="AlphaFoldDB" id="A0A5B8M0V9"/>
<proteinExistence type="predicted"/>
<evidence type="ECO:0000313" key="3">
    <source>
        <dbReference type="Proteomes" id="UP000315364"/>
    </source>
</evidence>
<name>A0A5B8M0V9_9HYPH</name>
<dbReference type="EMBL" id="CP042304">
    <property type="protein sequence ID" value="QDZ13310.1"/>
    <property type="molecule type" value="Genomic_DNA"/>
</dbReference>
<reference evidence="2 3" key="1">
    <citation type="submission" date="2019-07" db="EMBL/GenBank/DDBJ databases">
        <title>Full genome sequence of Devosia sp. Gsoil 520.</title>
        <authorList>
            <person name="Im W.-T."/>
        </authorList>
    </citation>
    <scope>NUCLEOTIDE SEQUENCE [LARGE SCALE GENOMIC DNA]</scope>
    <source>
        <strain evidence="2 3">Gsoil 520</strain>
    </source>
</reference>
<sequence length="47" mass="5519">MALDRASRHHDHAQPQSWRVGERHAGRCRWQARFHPDAPDQVAHSPR</sequence>
<dbReference type="KEGG" id="dea:FPZ08_13875"/>
<evidence type="ECO:0000256" key="1">
    <source>
        <dbReference type="SAM" id="MobiDB-lite"/>
    </source>
</evidence>